<dbReference type="InterPro" id="IPR011009">
    <property type="entry name" value="Kinase-like_dom_sf"/>
</dbReference>
<dbReference type="Gene3D" id="3.90.1200.10">
    <property type="match status" value="1"/>
</dbReference>
<keyword evidence="3" id="KW-1185">Reference proteome</keyword>
<dbReference type="Proteomes" id="UP001612741">
    <property type="component" value="Unassembled WGS sequence"/>
</dbReference>
<comment type="caution">
    <text evidence="2">The sequence shown here is derived from an EMBL/GenBank/DDBJ whole genome shotgun (WGS) entry which is preliminary data.</text>
</comment>
<sequence length="320" mass="35178">MVFLPSGMMNRNWRLETTEGVFALKEVVDVPVVKARRSLNTLRALAGAGLPVCGPRLASSHDVVVEVGDRTYCLLPWATGTHRTGIDLDLNEAAALGALLGRLHCALTAPSTGLDAAVEPPLAKVIDAEAAAAEADRFLRVIAGLESPGAFDMAAAEALEQRKALLIDHAAARPADEIARGPVGWTHGDFQPLNLLWEGEAVTAVLDWDRLAVRPYGEEVVRTAQVQFTTNDGRLDLERVAAFTAGYRGVVTLGDEDLADAIDRLWWKRMTDFWQLQWHYDKNDHGPDHLWVSGESLLHWWSAHRSQVREAFTTRPLVRG</sequence>
<proteinExistence type="predicted"/>
<evidence type="ECO:0000313" key="2">
    <source>
        <dbReference type="EMBL" id="MFI6496646.1"/>
    </source>
</evidence>
<name>A0ABW7YLU2_9ACTN</name>
<protein>
    <submittedName>
        <fullName evidence="2">Phosphotransferase</fullName>
    </submittedName>
</protein>
<organism evidence="2 3">
    <name type="scientific">Nonomuraea typhae</name>
    <dbReference type="NCBI Taxonomy" id="2603600"/>
    <lineage>
        <taxon>Bacteria</taxon>
        <taxon>Bacillati</taxon>
        <taxon>Actinomycetota</taxon>
        <taxon>Actinomycetes</taxon>
        <taxon>Streptosporangiales</taxon>
        <taxon>Streptosporangiaceae</taxon>
        <taxon>Nonomuraea</taxon>
    </lineage>
</organism>
<evidence type="ECO:0000259" key="1">
    <source>
        <dbReference type="Pfam" id="PF01636"/>
    </source>
</evidence>
<dbReference type="InterPro" id="IPR002575">
    <property type="entry name" value="Aminoglycoside_PTrfase"/>
</dbReference>
<dbReference type="EMBL" id="JBITGY010000001">
    <property type="protein sequence ID" value="MFI6496646.1"/>
    <property type="molecule type" value="Genomic_DNA"/>
</dbReference>
<reference evidence="2 3" key="1">
    <citation type="submission" date="2024-10" db="EMBL/GenBank/DDBJ databases">
        <title>The Natural Products Discovery Center: Release of the First 8490 Sequenced Strains for Exploring Actinobacteria Biosynthetic Diversity.</title>
        <authorList>
            <person name="Kalkreuter E."/>
            <person name="Kautsar S.A."/>
            <person name="Yang D."/>
            <person name="Bader C.D."/>
            <person name="Teijaro C.N."/>
            <person name="Fluegel L."/>
            <person name="Davis C.M."/>
            <person name="Simpson J.R."/>
            <person name="Lauterbach L."/>
            <person name="Steele A.D."/>
            <person name="Gui C."/>
            <person name="Meng S."/>
            <person name="Li G."/>
            <person name="Viehrig K."/>
            <person name="Ye F."/>
            <person name="Su P."/>
            <person name="Kiefer A.F."/>
            <person name="Nichols A."/>
            <person name="Cepeda A.J."/>
            <person name="Yan W."/>
            <person name="Fan B."/>
            <person name="Jiang Y."/>
            <person name="Adhikari A."/>
            <person name="Zheng C.-J."/>
            <person name="Schuster L."/>
            <person name="Cowan T.M."/>
            <person name="Smanski M.J."/>
            <person name="Chevrette M.G."/>
            <person name="De Carvalho L.P.S."/>
            <person name="Shen B."/>
        </authorList>
    </citation>
    <scope>NUCLEOTIDE SEQUENCE [LARGE SCALE GENOMIC DNA]</scope>
    <source>
        <strain evidence="2 3">NPDC050545</strain>
    </source>
</reference>
<dbReference type="Pfam" id="PF01636">
    <property type="entry name" value="APH"/>
    <property type="match status" value="1"/>
</dbReference>
<evidence type="ECO:0000313" key="3">
    <source>
        <dbReference type="Proteomes" id="UP001612741"/>
    </source>
</evidence>
<gene>
    <name evidence="2" type="ORF">ACIBG2_04645</name>
</gene>
<dbReference type="RefSeq" id="WP_397078884.1">
    <property type="nucleotide sequence ID" value="NZ_JBITGY010000001.1"/>
</dbReference>
<feature type="domain" description="Aminoglycoside phosphotransferase" evidence="1">
    <location>
        <begin position="3"/>
        <end position="248"/>
    </location>
</feature>
<accession>A0ABW7YLU2</accession>
<dbReference type="SUPFAM" id="SSF56112">
    <property type="entry name" value="Protein kinase-like (PK-like)"/>
    <property type="match status" value="1"/>
</dbReference>